<proteinExistence type="predicted"/>
<keyword evidence="1" id="KW-1133">Transmembrane helix</keyword>
<keyword evidence="1" id="KW-0472">Membrane</keyword>
<organism evidence="2 3">
    <name type="scientific">Cochliobolus sativus (strain ND90Pr / ATCC 201652)</name>
    <name type="common">Common root rot and spot blotch fungus</name>
    <name type="synonym">Bipolaris sorokiniana</name>
    <dbReference type="NCBI Taxonomy" id="665912"/>
    <lineage>
        <taxon>Eukaryota</taxon>
        <taxon>Fungi</taxon>
        <taxon>Dikarya</taxon>
        <taxon>Ascomycota</taxon>
        <taxon>Pezizomycotina</taxon>
        <taxon>Dothideomycetes</taxon>
        <taxon>Pleosporomycetidae</taxon>
        <taxon>Pleosporales</taxon>
        <taxon>Pleosporineae</taxon>
        <taxon>Pleosporaceae</taxon>
        <taxon>Bipolaris</taxon>
    </lineage>
</organism>
<evidence type="ECO:0000256" key="1">
    <source>
        <dbReference type="SAM" id="Phobius"/>
    </source>
</evidence>
<dbReference type="HOGENOM" id="CLU_169378_0_0_1"/>
<sequence length="92" mass="10642">MALAALPTPAFLLPSSTVLPPRVARYLRYWHNFTYYFIYLIHAAETAWFTTQLSKFGVRFGSGAWWKWIGTSFVGGMFCFEYFGKAVGEKIW</sequence>
<dbReference type="EMBL" id="KB445647">
    <property type="protein sequence ID" value="EMD62105.1"/>
    <property type="molecule type" value="Genomic_DNA"/>
</dbReference>
<evidence type="ECO:0000313" key="3">
    <source>
        <dbReference type="Proteomes" id="UP000016934"/>
    </source>
</evidence>
<gene>
    <name evidence="2" type="ORF">COCSADRAFT_38901</name>
</gene>
<keyword evidence="3" id="KW-1185">Reference proteome</keyword>
<dbReference type="Proteomes" id="UP000016934">
    <property type="component" value="Unassembled WGS sequence"/>
</dbReference>
<name>M2SIC8_COCSN</name>
<dbReference type="eggNOG" id="ENOG502SWTK">
    <property type="taxonomic scope" value="Eukaryota"/>
</dbReference>
<keyword evidence="1" id="KW-0812">Transmembrane</keyword>
<dbReference type="OrthoDB" id="5553410at2759"/>
<evidence type="ECO:0008006" key="4">
    <source>
        <dbReference type="Google" id="ProtNLM"/>
    </source>
</evidence>
<reference evidence="2 3" key="1">
    <citation type="journal article" date="2012" name="PLoS Pathog.">
        <title>Diverse lifestyles and strategies of plant pathogenesis encoded in the genomes of eighteen Dothideomycetes fungi.</title>
        <authorList>
            <person name="Ohm R.A."/>
            <person name="Feau N."/>
            <person name="Henrissat B."/>
            <person name="Schoch C.L."/>
            <person name="Horwitz B.A."/>
            <person name="Barry K.W."/>
            <person name="Condon B.J."/>
            <person name="Copeland A.C."/>
            <person name="Dhillon B."/>
            <person name="Glaser F."/>
            <person name="Hesse C.N."/>
            <person name="Kosti I."/>
            <person name="LaButti K."/>
            <person name="Lindquist E.A."/>
            <person name="Lucas S."/>
            <person name="Salamov A.A."/>
            <person name="Bradshaw R.E."/>
            <person name="Ciuffetti L."/>
            <person name="Hamelin R.C."/>
            <person name="Kema G.H.J."/>
            <person name="Lawrence C."/>
            <person name="Scott J.A."/>
            <person name="Spatafora J.W."/>
            <person name="Turgeon B.G."/>
            <person name="de Wit P.J.G.M."/>
            <person name="Zhong S."/>
            <person name="Goodwin S.B."/>
            <person name="Grigoriev I.V."/>
        </authorList>
    </citation>
    <scope>NUCLEOTIDE SEQUENCE [LARGE SCALE GENOMIC DNA]</scope>
    <source>
        <strain evidence="3">ND90Pr / ATCC 201652</strain>
    </source>
</reference>
<accession>M2SIC8</accession>
<dbReference type="AlphaFoldDB" id="M2SIC8"/>
<reference evidence="3" key="2">
    <citation type="journal article" date="2013" name="PLoS Genet.">
        <title>Comparative genome structure, secondary metabolite, and effector coding capacity across Cochliobolus pathogens.</title>
        <authorList>
            <person name="Condon B.J."/>
            <person name="Leng Y."/>
            <person name="Wu D."/>
            <person name="Bushley K.E."/>
            <person name="Ohm R.A."/>
            <person name="Otillar R."/>
            <person name="Martin J."/>
            <person name="Schackwitz W."/>
            <person name="Grimwood J."/>
            <person name="MohdZainudin N."/>
            <person name="Xue C."/>
            <person name="Wang R."/>
            <person name="Manning V.A."/>
            <person name="Dhillon B."/>
            <person name="Tu Z.J."/>
            <person name="Steffenson B.J."/>
            <person name="Salamov A."/>
            <person name="Sun H."/>
            <person name="Lowry S."/>
            <person name="LaButti K."/>
            <person name="Han J."/>
            <person name="Copeland A."/>
            <person name="Lindquist E."/>
            <person name="Barry K."/>
            <person name="Schmutz J."/>
            <person name="Baker S.E."/>
            <person name="Ciuffetti L.M."/>
            <person name="Grigoriev I.V."/>
            <person name="Zhong S."/>
            <person name="Turgeon B.G."/>
        </authorList>
    </citation>
    <scope>NUCLEOTIDE SEQUENCE [LARGE SCALE GENOMIC DNA]</scope>
    <source>
        <strain evidence="3">ND90Pr / ATCC 201652</strain>
    </source>
</reference>
<dbReference type="GeneID" id="19139368"/>
<dbReference type="RefSeq" id="XP_007702141.1">
    <property type="nucleotide sequence ID" value="XM_007703951.1"/>
</dbReference>
<dbReference type="KEGG" id="bsc:COCSADRAFT_38901"/>
<feature type="transmembrane region" description="Helical" evidence="1">
    <location>
        <begin position="65"/>
        <end position="83"/>
    </location>
</feature>
<evidence type="ECO:0000313" key="2">
    <source>
        <dbReference type="EMBL" id="EMD62105.1"/>
    </source>
</evidence>
<protein>
    <recommendedName>
        <fullName evidence="4">Acyltransferase 3 domain-containing protein</fullName>
    </recommendedName>
</protein>
<dbReference type="OMA" id="SGAWWKW"/>
<feature type="transmembrane region" description="Helical" evidence="1">
    <location>
        <begin position="33"/>
        <end position="53"/>
    </location>
</feature>